<evidence type="ECO:0000256" key="2">
    <source>
        <dbReference type="PROSITE-ProRule" id="PRU00117"/>
    </source>
</evidence>
<dbReference type="AlphaFoldDB" id="A0A9W8HDP0"/>
<dbReference type="PANTHER" id="PTHR10288">
    <property type="entry name" value="KH DOMAIN CONTAINING RNA BINDING PROTEIN"/>
    <property type="match status" value="1"/>
</dbReference>
<feature type="region of interest" description="Disordered" evidence="3">
    <location>
        <begin position="367"/>
        <end position="427"/>
    </location>
</feature>
<dbReference type="InterPro" id="IPR036612">
    <property type="entry name" value="KH_dom_type_1_sf"/>
</dbReference>
<keyword evidence="2" id="KW-0694">RNA-binding</keyword>
<feature type="domain" description="K Homology" evidence="4">
    <location>
        <begin position="172"/>
        <end position="243"/>
    </location>
</feature>
<dbReference type="SUPFAM" id="SSF54791">
    <property type="entry name" value="Eukaryotic type KH-domain (KH-domain type I)"/>
    <property type="match status" value="3"/>
</dbReference>
<feature type="compositionally biased region" description="Acidic residues" evidence="3">
    <location>
        <begin position="31"/>
        <end position="40"/>
    </location>
</feature>
<keyword evidence="6" id="KW-1185">Reference proteome</keyword>
<dbReference type="InterPro" id="IPR004087">
    <property type="entry name" value="KH_dom"/>
</dbReference>
<dbReference type="SMART" id="SM00322">
    <property type="entry name" value="KH"/>
    <property type="match status" value="3"/>
</dbReference>
<dbReference type="OrthoDB" id="5204190at2759"/>
<proteinExistence type="predicted"/>
<dbReference type="InterPro" id="IPR004088">
    <property type="entry name" value="KH_dom_type_1"/>
</dbReference>
<dbReference type="Pfam" id="PF00013">
    <property type="entry name" value="KH_1"/>
    <property type="match status" value="3"/>
</dbReference>
<protein>
    <recommendedName>
        <fullName evidence="4">K Homology domain-containing protein</fullName>
    </recommendedName>
</protein>
<feature type="region of interest" description="Disordered" evidence="3">
    <location>
        <begin position="1"/>
        <end position="176"/>
    </location>
</feature>
<name>A0A9W8HDP0_9FUNG</name>
<feature type="compositionally biased region" description="Low complexity" evidence="3">
    <location>
        <begin position="497"/>
        <end position="511"/>
    </location>
</feature>
<comment type="caution">
    <text evidence="5">The sequence shown here is derived from an EMBL/GenBank/DDBJ whole genome shotgun (WGS) entry which is preliminary data.</text>
</comment>
<feature type="compositionally biased region" description="Low complexity" evidence="3">
    <location>
        <begin position="519"/>
        <end position="545"/>
    </location>
</feature>
<keyword evidence="1" id="KW-0677">Repeat</keyword>
<feature type="domain" description="K Homology" evidence="4">
    <location>
        <begin position="419"/>
        <end position="534"/>
    </location>
</feature>
<feature type="compositionally biased region" description="Basic and acidic residues" evidence="3">
    <location>
        <begin position="113"/>
        <end position="126"/>
    </location>
</feature>
<sequence>MPPKRKNMTSEIAEHADEDQAAAVEPPYVEEVQDYEENDEPVYQQPAALPEKNDALSRARHIAAKLGPLASAQPQPHAFRESPVVIPSDSPPYEPADERTPSPAPVVEALPLRTRDRRSASPDRHGPPQSRGYKRGRSTSRERQQQHPSSRGRRDNGPWGGRPGDGPDMPGGAPAVEFRVPAELVGLIIGRQGSNLKAVEQRHGVRVATAQDYDRRDPERTISIMGPLENAENARAEILDFVARNSERSQGRPGFRRPPPGQSSGGGPPPGMSPQSPGFGFDRAPPPPGGVAAAAAGGGGMVMVSVPSAKVGLIIGRGGESIREIQRVSGARVQVEPDDGSGAPERVVKVSGAPEQIESARARIMEIVSPERSMRDPAFGGRGPPQHHHHHQQQQPPYGGGPGGPPQQPMYGGPPGMPEQHSEEMQVPAESVGLIIGRGGESIKMIQQTSGARVNIIQDQDRSAPFRPQRQSDGGYGGGRPGHYASGPGQGSGAGRGPPQQQQQRQMSYGRPSGGYGGPQQYHSQQQQQQQSYQNSGNPTSPGGYAPYGGYAGSEQMPQPQQPQQQQQYGQGAASAGATGEQTFQWTNQQTADYYAQYASTSPEYAQYAEYYRKLAEKDPHGIVPSSS</sequence>
<feature type="compositionally biased region" description="Pro residues" evidence="3">
    <location>
        <begin position="256"/>
        <end position="272"/>
    </location>
</feature>
<dbReference type="CDD" id="cd00105">
    <property type="entry name" value="KH-I"/>
    <property type="match status" value="1"/>
</dbReference>
<feature type="region of interest" description="Disordered" evidence="3">
    <location>
        <begin position="244"/>
        <end position="289"/>
    </location>
</feature>
<feature type="region of interest" description="Disordered" evidence="3">
    <location>
        <begin position="457"/>
        <end position="584"/>
    </location>
</feature>
<dbReference type="GO" id="GO:0003723">
    <property type="term" value="F:RNA binding"/>
    <property type="evidence" value="ECO:0007669"/>
    <property type="project" value="UniProtKB-UniRule"/>
</dbReference>
<accession>A0A9W8HDP0</accession>
<dbReference type="Proteomes" id="UP001140172">
    <property type="component" value="Unassembled WGS sequence"/>
</dbReference>
<gene>
    <name evidence="5" type="ORF">GGI15_003847</name>
</gene>
<evidence type="ECO:0000313" key="6">
    <source>
        <dbReference type="Proteomes" id="UP001140172"/>
    </source>
</evidence>
<feature type="compositionally biased region" description="Low complexity" evidence="3">
    <location>
        <begin position="556"/>
        <end position="582"/>
    </location>
</feature>
<dbReference type="PROSITE" id="PS50084">
    <property type="entry name" value="KH_TYPE_1"/>
    <property type="match status" value="3"/>
</dbReference>
<evidence type="ECO:0000256" key="1">
    <source>
        <dbReference type="ARBA" id="ARBA00022737"/>
    </source>
</evidence>
<evidence type="ECO:0000256" key="3">
    <source>
        <dbReference type="SAM" id="MobiDB-lite"/>
    </source>
</evidence>
<dbReference type="EMBL" id="JANBUM010000294">
    <property type="protein sequence ID" value="KAJ2779519.1"/>
    <property type="molecule type" value="Genomic_DNA"/>
</dbReference>
<evidence type="ECO:0000259" key="4">
    <source>
        <dbReference type="SMART" id="SM00322"/>
    </source>
</evidence>
<organism evidence="5 6">
    <name type="scientific">Coemansia interrupta</name>
    <dbReference type="NCBI Taxonomy" id="1126814"/>
    <lineage>
        <taxon>Eukaryota</taxon>
        <taxon>Fungi</taxon>
        <taxon>Fungi incertae sedis</taxon>
        <taxon>Zoopagomycota</taxon>
        <taxon>Kickxellomycotina</taxon>
        <taxon>Kickxellomycetes</taxon>
        <taxon>Kickxellales</taxon>
        <taxon>Kickxellaceae</taxon>
        <taxon>Coemansia</taxon>
    </lineage>
</organism>
<reference evidence="5" key="1">
    <citation type="submission" date="2022-07" db="EMBL/GenBank/DDBJ databases">
        <title>Phylogenomic reconstructions and comparative analyses of Kickxellomycotina fungi.</title>
        <authorList>
            <person name="Reynolds N.K."/>
            <person name="Stajich J.E."/>
            <person name="Barry K."/>
            <person name="Grigoriev I.V."/>
            <person name="Crous P."/>
            <person name="Smith M.E."/>
        </authorList>
    </citation>
    <scope>NUCLEOTIDE SEQUENCE</scope>
    <source>
        <strain evidence="5">BCRC 34489</strain>
    </source>
</reference>
<feature type="region of interest" description="Disordered" evidence="3">
    <location>
        <begin position="193"/>
        <end position="212"/>
    </location>
</feature>
<feature type="domain" description="K Homology" evidence="4">
    <location>
        <begin position="298"/>
        <end position="369"/>
    </location>
</feature>
<evidence type="ECO:0000313" key="5">
    <source>
        <dbReference type="EMBL" id="KAJ2779519.1"/>
    </source>
</evidence>
<dbReference type="Gene3D" id="3.30.1370.10">
    <property type="entry name" value="K Homology domain, type 1"/>
    <property type="match status" value="3"/>
</dbReference>